<dbReference type="EMBL" id="JAJNBZ010000022">
    <property type="protein sequence ID" value="MCE5171910.1"/>
    <property type="molecule type" value="Genomic_DNA"/>
</dbReference>
<dbReference type="Gene3D" id="3.90.230.10">
    <property type="entry name" value="Creatinase/methionine aminopeptidase superfamily"/>
    <property type="match status" value="1"/>
</dbReference>
<organism evidence="3 4">
    <name type="scientific">Paenibacillus profundus</name>
    <dbReference type="NCBI Taxonomy" id="1173085"/>
    <lineage>
        <taxon>Bacteria</taxon>
        <taxon>Bacillati</taxon>
        <taxon>Bacillota</taxon>
        <taxon>Bacilli</taxon>
        <taxon>Bacillales</taxon>
        <taxon>Paenibacillaceae</taxon>
        <taxon>Paenibacillus</taxon>
    </lineage>
</organism>
<proteinExistence type="predicted"/>
<dbReference type="InterPro" id="IPR029149">
    <property type="entry name" value="Creatin/AminoP/Spt16_N"/>
</dbReference>
<dbReference type="InterPro" id="IPR000994">
    <property type="entry name" value="Pept_M24"/>
</dbReference>
<dbReference type="InterPro" id="IPR036005">
    <property type="entry name" value="Creatinase/aminopeptidase-like"/>
</dbReference>
<protein>
    <submittedName>
        <fullName evidence="3">Xaa-Pro peptidase family protein</fullName>
    </submittedName>
</protein>
<dbReference type="InterPro" id="IPR050659">
    <property type="entry name" value="Peptidase_M24B"/>
</dbReference>
<dbReference type="Gene3D" id="3.40.350.10">
    <property type="entry name" value="Creatinase/prolidase N-terminal domain"/>
    <property type="match status" value="1"/>
</dbReference>
<dbReference type="SUPFAM" id="SSF53092">
    <property type="entry name" value="Creatinase/prolidase N-terminal domain"/>
    <property type="match status" value="1"/>
</dbReference>
<evidence type="ECO:0000259" key="1">
    <source>
        <dbReference type="Pfam" id="PF00557"/>
    </source>
</evidence>
<dbReference type="Pfam" id="PF00557">
    <property type="entry name" value="Peptidase_M24"/>
    <property type="match status" value="1"/>
</dbReference>
<dbReference type="PANTHER" id="PTHR46112">
    <property type="entry name" value="AMINOPEPTIDASE"/>
    <property type="match status" value="1"/>
</dbReference>
<keyword evidence="4" id="KW-1185">Reference proteome</keyword>
<comment type="caution">
    <text evidence="3">The sequence shown here is derived from an EMBL/GenBank/DDBJ whole genome shotgun (WGS) entry which is preliminary data.</text>
</comment>
<evidence type="ECO:0000313" key="3">
    <source>
        <dbReference type="EMBL" id="MCE5171910.1"/>
    </source>
</evidence>
<dbReference type="Proteomes" id="UP001199916">
    <property type="component" value="Unassembled WGS sequence"/>
</dbReference>
<sequence>MISMMKQECESRISRLQSVMKEQSINAFLVTQNIDIYYFTGSMQTGYLFIPQSEEPVFFVKRSVARAIEEACVPVLPLGSFRQFAETLAAQFPSVWPLSSAEGSIAPAVIATEYDVLPVQQYERLQAVLPANVTWTDGSLLLRELRMVKSPWEVERIMTAARAAHHAMEQAAAYVRPGMMELELIAHIEYAFRMQGHIGMIRMRGYNQELVTGMVASGEAGAEPTYFDGPAGGRGLTPASPQGSSRKVIAVNEPILVDIGCCIDGYVIDQTRTIVIGKLDDELQQAYEASEAILRAAEERLKPGIVCETLYADALQMARNYGLSDHFMGFGADQVRFLGHGIGMEIDEWPVLARGFKQPLQAGMVIAIEPKFTFPGRGVVGIEDTYLITETGYKRLTTAPGGLTSIPAPQ</sequence>
<dbReference type="InterPro" id="IPR000587">
    <property type="entry name" value="Creatinase_N"/>
</dbReference>
<dbReference type="Pfam" id="PF01321">
    <property type="entry name" value="Creatinase_N"/>
    <property type="match status" value="1"/>
</dbReference>
<gene>
    <name evidence="3" type="ORF">LQV63_21755</name>
</gene>
<feature type="domain" description="Peptidase M24" evidence="1">
    <location>
        <begin position="156"/>
        <end position="390"/>
    </location>
</feature>
<dbReference type="PANTHER" id="PTHR46112:SF2">
    <property type="entry name" value="XAA-PRO AMINOPEPTIDASE P-RELATED"/>
    <property type="match status" value="1"/>
</dbReference>
<feature type="domain" description="Creatinase N-terminal" evidence="2">
    <location>
        <begin position="12"/>
        <end position="148"/>
    </location>
</feature>
<reference evidence="3 4" key="1">
    <citation type="submission" date="2021-11" db="EMBL/GenBank/DDBJ databases">
        <title>Draft genome sequence of Paenibacillus profundus YoMME, a new Gram-positive bacteria with exoelectrogenic properties.</title>
        <authorList>
            <person name="Hubenova Y."/>
            <person name="Hubenova E."/>
            <person name="Manasiev Y."/>
            <person name="Peykov S."/>
            <person name="Mitov M."/>
        </authorList>
    </citation>
    <scope>NUCLEOTIDE SEQUENCE [LARGE SCALE GENOMIC DNA]</scope>
    <source>
        <strain evidence="3 4">YoMME</strain>
    </source>
</reference>
<name>A0ABS8YMS9_9BACL</name>
<dbReference type="RefSeq" id="WP_233698248.1">
    <property type="nucleotide sequence ID" value="NZ_JAJNBZ010000022.1"/>
</dbReference>
<accession>A0ABS8YMS9</accession>
<dbReference type="SUPFAM" id="SSF55920">
    <property type="entry name" value="Creatinase/aminopeptidase"/>
    <property type="match status" value="1"/>
</dbReference>
<evidence type="ECO:0000259" key="2">
    <source>
        <dbReference type="Pfam" id="PF01321"/>
    </source>
</evidence>
<evidence type="ECO:0000313" key="4">
    <source>
        <dbReference type="Proteomes" id="UP001199916"/>
    </source>
</evidence>